<comment type="caution">
    <text evidence="1">The sequence shown here is derived from an EMBL/GenBank/DDBJ whole genome shotgun (WGS) entry which is preliminary data.</text>
</comment>
<keyword evidence="2" id="KW-1185">Reference proteome</keyword>
<protein>
    <submittedName>
        <fullName evidence="1">Uncharacterized protein</fullName>
    </submittedName>
</protein>
<dbReference type="EMBL" id="JAYKXP010000136">
    <property type="protein sequence ID" value="KAK7023551.1"/>
    <property type="molecule type" value="Genomic_DNA"/>
</dbReference>
<sequence length="195" mass="22150">MYALDPRSTVIMHERHRKIQRNAQISVHGPTVGKRVNRLSLAASAGDWRKVRRLTLRCCTVYPAELPLDLTQFSNVKEILINFGRKPWIDYASSFLQRMKVPIQVGVVAVSYAGRFNADIDEFSQHVFHSALVLPRRGDATKGKYKGTAEKLCTIVNEGPGEEVFWEKVTALVQRRQADPNVFKEGLCTVLQKRQ</sequence>
<proteinExistence type="predicted"/>
<name>A0AAW0BE06_9AGAR</name>
<dbReference type="Proteomes" id="UP001383192">
    <property type="component" value="Unassembled WGS sequence"/>
</dbReference>
<dbReference type="AlphaFoldDB" id="A0AAW0BE06"/>
<evidence type="ECO:0000313" key="2">
    <source>
        <dbReference type="Proteomes" id="UP001383192"/>
    </source>
</evidence>
<accession>A0AAW0BE06</accession>
<organism evidence="1 2">
    <name type="scientific">Paramarasmius palmivorus</name>
    <dbReference type="NCBI Taxonomy" id="297713"/>
    <lineage>
        <taxon>Eukaryota</taxon>
        <taxon>Fungi</taxon>
        <taxon>Dikarya</taxon>
        <taxon>Basidiomycota</taxon>
        <taxon>Agaricomycotina</taxon>
        <taxon>Agaricomycetes</taxon>
        <taxon>Agaricomycetidae</taxon>
        <taxon>Agaricales</taxon>
        <taxon>Marasmiineae</taxon>
        <taxon>Marasmiaceae</taxon>
        <taxon>Paramarasmius</taxon>
    </lineage>
</organism>
<reference evidence="1 2" key="1">
    <citation type="submission" date="2024-01" db="EMBL/GenBank/DDBJ databases">
        <title>A draft genome for a cacao thread blight-causing isolate of Paramarasmius palmivorus.</title>
        <authorList>
            <person name="Baruah I.K."/>
            <person name="Bukari Y."/>
            <person name="Amoako-Attah I."/>
            <person name="Meinhardt L.W."/>
            <person name="Bailey B.A."/>
            <person name="Cohen S.P."/>
        </authorList>
    </citation>
    <scope>NUCLEOTIDE SEQUENCE [LARGE SCALE GENOMIC DNA]</scope>
    <source>
        <strain evidence="1 2">GH-12</strain>
    </source>
</reference>
<evidence type="ECO:0000313" key="1">
    <source>
        <dbReference type="EMBL" id="KAK7023551.1"/>
    </source>
</evidence>
<gene>
    <name evidence="1" type="ORF">VNI00_016671</name>
</gene>